<sequence length="262" mass="30402">MKWEDQFAEDFDRDESERKGRSRSVTVGWTVRFPQGSDAIWAPPKPFTRNDPKPASAKSVQVCPAAIDFDRRHFVIPCPIDITLSVMRGPNGQLQLADMDGEKSAMRPQGRNSMMMLHPQSEWRHPERPIIQIVAPYVFVADEPCYVVQTAPYLDWFPTPRPGLMMGGRFPVHIWPRPLSWGFEWHDVSKPLVLKRGEPWFYVRFETENPAAHVRLVEQEMTEDLSTYIDSIIDVSNYVNKTYSLFGEARRMRPDRLVKPKE</sequence>
<dbReference type="Proteomes" id="UP000027866">
    <property type="component" value="Unassembled WGS sequence"/>
</dbReference>
<dbReference type="RefSeq" id="WP_034902178.1">
    <property type="nucleotide sequence ID" value="NZ_CP017057.1"/>
</dbReference>
<protein>
    <submittedName>
        <fullName evidence="2">Uncharacterized protein</fullName>
    </submittedName>
</protein>
<dbReference type="EMBL" id="JMIX01000004">
    <property type="protein sequence ID" value="KEO96805.1"/>
    <property type="molecule type" value="Genomic_DNA"/>
</dbReference>
<dbReference type="PATRIC" id="fig|39960.10.peg.2951"/>
<evidence type="ECO:0000256" key="1">
    <source>
        <dbReference type="SAM" id="MobiDB-lite"/>
    </source>
</evidence>
<feature type="compositionally biased region" description="Acidic residues" evidence="1">
    <location>
        <begin position="1"/>
        <end position="14"/>
    </location>
</feature>
<dbReference type="OrthoDB" id="7401736at2"/>
<proteinExistence type="predicted"/>
<evidence type="ECO:0000313" key="2">
    <source>
        <dbReference type="EMBL" id="KEO96805.1"/>
    </source>
</evidence>
<gene>
    <name evidence="2" type="ORF">EH32_08980</name>
</gene>
<name>A0A074MVI7_9SPHN</name>
<accession>A0A074MVI7</accession>
<reference evidence="2 3" key="1">
    <citation type="submission" date="2014-04" db="EMBL/GenBank/DDBJ databases">
        <title>A comprehensive comparison of genomes of Erythrobacter spp. Strains.</title>
        <authorList>
            <person name="Zheng Q."/>
        </authorList>
    </citation>
    <scope>NUCLEOTIDE SEQUENCE [LARGE SCALE GENOMIC DNA]</scope>
    <source>
        <strain evidence="2 3">DSM 8509</strain>
    </source>
</reference>
<dbReference type="KEGG" id="elq:Ga0102493_11700"/>
<organism evidence="2 3">
    <name type="scientific">Erythrobacter litoralis</name>
    <dbReference type="NCBI Taxonomy" id="39960"/>
    <lineage>
        <taxon>Bacteria</taxon>
        <taxon>Pseudomonadati</taxon>
        <taxon>Pseudomonadota</taxon>
        <taxon>Alphaproteobacteria</taxon>
        <taxon>Sphingomonadales</taxon>
        <taxon>Erythrobacteraceae</taxon>
        <taxon>Erythrobacter/Porphyrobacter group</taxon>
        <taxon>Erythrobacter</taxon>
    </lineage>
</organism>
<evidence type="ECO:0000313" key="3">
    <source>
        <dbReference type="Proteomes" id="UP000027866"/>
    </source>
</evidence>
<feature type="region of interest" description="Disordered" evidence="1">
    <location>
        <begin position="1"/>
        <end position="24"/>
    </location>
</feature>
<dbReference type="AlphaFoldDB" id="A0A074MVI7"/>
<keyword evidence="3" id="KW-1185">Reference proteome</keyword>
<comment type="caution">
    <text evidence="2">The sequence shown here is derived from an EMBL/GenBank/DDBJ whole genome shotgun (WGS) entry which is preliminary data.</text>
</comment>